<feature type="transmembrane region" description="Helical" evidence="1">
    <location>
        <begin position="12"/>
        <end position="33"/>
    </location>
</feature>
<name>A0AA36H106_CYLNA</name>
<proteinExistence type="predicted"/>
<keyword evidence="3" id="KW-1185">Reference proteome</keyword>
<gene>
    <name evidence="2" type="ORF">CYNAS_LOCUS13720</name>
</gene>
<dbReference type="EMBL" id="CATQJL010000305">
    <property type="protein sequence ID" value="CAJ0601737.1"/>
    <property type="molecule type" value="Genomic_DNA"/>
</dbReference>
<comment type="caution">
    <text evidence="2">The sequence shown here is derived from an EMBL/GenBank/DDBJ whole genome shotgun (WGS) entry which is preliminary data.</text>
</comment>
<dbReference type="SUPFAM" id="SSF81321">
    <property type="entry name" value="Family A G protein-coupled receptor-like"/>
    <property type="match status" value="1"/>
</dbReference>
<feature type="transmembrane region" description="Helical" evidence="1">
    <location>
        <begin position="92"/>
        <end position="114"/>
    </location>
</feature>
<organism evidence="2 3">
    <name type="scientific">Cylicocyclus nassatus</name>
    <name type="common">Nematode worm</name>
    <dbReference type="NCBI Taxonomy" id="53992"/>
    <lineage>
        <taxon>Eukaryota</taxon>
        <taxon>Metazoa</taxon>
        <taxon>Ecdysozoa</taxon>
        <taxon>Nematoda</taxon>
        <taxon>Chromadorea</taxon>
        <taxon>Rhabditida</taxon>
        <taxon>Rhabditina</taxon>
        <taxon>Rhabditomorpha</taxon>
        <taxon>Strongyloidea</taxon>
        <taxon>Strongylidae</taxon>
        <taxon>Cylicocyclus</taxon>
    </lineage>
</organism>
<evidence type="ECO:0000313" key="2">
    <source>
        <dbReference type="EMBL" id="CAJ0601737.1"/>
    </source>
</evidence>
<keyword evidence="1" id="KW-1133">Transmembrane helix</keyword>
<feature type="transmembrane region" description="Helical" evidence="1">
    <location>
        <begin position="45"/>
        <end position="72"/>
    </location>
</feature>
<sequence>MIESQLMLEDLLYDLLPVLGFVLFGSSILILVVMRKSTGAFRFTVWFAVNDLLVGLATIYAGFYGVVLTIYGKSGEMVTPSRCLLPAIHVPAWLFFDVFHLLLLLMFCFDRLMLMFVPVAYSRVSAVYLNWAIFFILFVASGAFVSPAFALSIESLRNESIVIPSICRLADVTGENYYLMHTLAMQWVPLAGMACVMLSLLMYGIRRTRQKWSYNWSEESENSKQLYVAIFLRCLLMVFSVHVPLLFLYRTPSMNQLDDIKDFLVRIPYYTFVGALQPLWYVLAMPEFSNNIRLLFNQYGQNTERKWQSADDPPQSVDNMDPHGDVNPWGSWYSSAGNVTGEAGLPLGNERSISFYYEGQ</sequence>
<keyword evidence="1" id="KW-0812">Transmembrane</keyword>
<evidence type="ECO:0000313" key="3">
    <source>
        <dbReference type="Proteomes" id="UP001176961"/>
    </source>
</evidence>
<protein>
    <submittedName>
        <fullName evidence="2">Uncharacterized protein</fullName>
    </submittedName>
</protein>
<feature type="transmembrane region" description="Helical" evidence="1">
    <location>
        <begin position="187"/>
        <end position="205"/>
    </location>
</feature>
<feature type="transmembrane region" description="Helical" evidence="1">
    <location>
        <begin position="267"/>
        <end position="284"/>
    </location>
</feature>
<keyword evidence="1" id="KW-0472">Membrane</keyword>
<reference evidence="2" key="1">
    <citation type="submission" date="2023-07" db="EMBL/GenBank/DDBJ databases">
        <authorList>
            <consortium name="CYATHOMIX"/>
        </authorList>
    </citation>
    <scope>NUCLEOTIDE SEQUENCE</scope>
    <source>
        <strain evidence="2">N/A</strain>
    </source>
</reference>
<evidence type="ECO:0000256" key="1">
    <source>
        <dbReference type="SAM" id="Phobius"/>
    </source>
</evidence>
<dbReference type="Proteomes" id="UP001176961">
    <property type="component" value="Unassembled WGS sequence"/>
</dbReference>
<accession>A0AA36H106</accession>
<feature type="transmembrane region" description="Helical" evidence="1">
    <location>
        <begin position="126"/>
        <end position="150"/>
    </location>
</feature>
<dbReference type="Gene3D" id="1.20.1070.10">
    <property type="entry name" value="Rhodopsin 7-helix transmembrane proteins"/>
    <property type="match status" value="1"/>
</dbReference>
<feature type="transmembrane region" description="Helical" evidence="1">
    <location>
        <begin position="226"/>
        <end position="247"/>
    </location>
</feature>
<dbReference type="AlphaFoldDB" id="A0AA36H106"/>